<reference evidence="2 4" key="2">
    <citation type="journal article" date="2013" name="Nature">
        <title>Insights into bilaterian evolution from three spiralian genomes.</title>
        <authorList>
            <person name="Simakov O."/>
            <person name="Marletaz F."/>
            <person name="Cho S.J."/>
            <person name="Edsinger-Gonzales E."/>
            <person name="Havlak P."/>
            <person name="Hellsten U."/>
            <person name="Kuo D.H."/>
            <person name="Larsson T."/>
            <person name="Lv J."/>
            <person name="Arendt D."/>
            <person name="Savage R."/>
            <person name="Osoegawa K."/>
            <person name="de Jong P."/>
            <person name="Grimwood J."/>
            <person name="Chapman J.A."/>
            <person name="Shapiro H."/>
            <person name="Aerts A."/>
            <person name="Otillar R.P."/>
            <person name="Terry A.Y."/>
            <person name="Boore J.L."/>
            <person name="Grigoriev I.V."/>
            <person name="Lindberg D.R."/>
            <person name="Seaver E.C."/>
            <person name="Weisblat D.A."/>
            <person name="Putnam N.H."/>
            <person name="Rokhsar D.S."/>
        </authorList>
    </citation>
    <scope>NUCLEOTIDE SEQUENCE</scope>
    <source>
        <strain evidence="2 4">I ESC-2004</strain>
    </source>
</reference>
<dbReference type="PANTHER" id="PTHR34117">
    <property type="entry name" value="STYLE CELL-CYCLE INHIBITOR 1"/>
    <property type="match status" value="1"/>
</dbReference>
<reference evidence="4" key="1">
    <citation type="submission" date="2012-12" db="EMBL/GenBank/DDBJ databases">
        <authorList>
            <person name="Hellsten U."/>
            <person name="Grimwood J."/>
            <person name="Chapman J.A."/>
            <person name="Shapiro H."/>
            <person name="Aerts A."/>
            <person name="Otillar R.P."/>
            <person name="Terry A.Y."/>
            <person name="Boore J.L."/>
            <person name="Simakov O."/>
            <person name="Marletaz F."/>
            <person name="Cho S.-J."/>
            <person name="Edsinger-Gonzales E."/>
            <person name="Havlak P."/>
            <person name="Kuo D.-H."/>
            <person name="Larsson T."/>
            <person name="Lv J."/>
            <person name="Arendt D."/>
            <person name="Savage R."/>
            <person name="Osoegawa K."/>
            <person name="de Jong P."/>
            <person name="Lindberg D.R."/>
            <person name="Seaver E.C."/>
            <person name="Weisblat D.A."/>
            <person name="Putnam N.H."/>
            <person name="Grigoriev I.V."/>
            <person name="Rokhsar D.S."/>
        </authorList>
    </citation>
    <scope>NUCLEOTIDE SEQUENCE</scope>
    <source>
        <strain evidence="4">I ESC-2004</strain>
    </source>
</reference>
<feature type="region of interest" description="Disordered" evidence="1">
    <location>
        <begin position="333"/>
        <end position="376"/>
    </location>
</feature>
<name>R7VFY4_CAPTE</name>
<evidence type="ECO:0000256" key="1">
    <source>
        <dbReference type="SAM" id="MobiDB-lite"/>
    </source>
</evidence>
<feature type="region of interest" description="Disordered" evidence="1">
    <location>
        <begin position="41"/>
        <end position="61"/>
    </location>
</feature>
<feature type="compositionally biased region" description="Basic and acidic residues" evidence="1">
    <location>
        <begin position="333"/>
        <end position="342"/>
    </location>
</feature>
<proteinExistence type="predicted"/>
<dbReference type="InterPro" id="IPR044688">
    <property type="entry name" value="SCI-1-like"/>
</dbReference>
<organism evidence="2">
    <name type="scientific">Capitella teleta</name>
    <name type="common">Polychaete worm</name>
    <dbReference type="NCBI Taxonomy" id="283909"/>
    <lineage>
        <taxon>Eukaryota</taxon>
        <taxon>Metazoa</taxon>
        <taxon>Spiralia</taxon>
        <taxon>Lophotrochozoa</taxon>
        <taxon>Annelida</taxon>
        <taxon>Polychaeta</taxon>
        <taxon>Sedentaria</taxon>
        <taxon>Scolecida</taxon>
        <taxon>Capitellidae</taxon>
        <taxon>Capitella</taxon>
    </lineage>
</organism>
<dbReference type="HOGENOM" id="CLU_558066_0_0_1"/>
<dbReference type="AlphaFoldDB" id="R7VFY4"/>
<protein>
    <submittedName>
        <fullName evidence="2 3">Uncharacterized protein</fullName>
    </submittedName>
</protein>
<keyword evidence="4" id="KW-1185">Reference proteome</keyword>
<evidence type="ECO:0000313" key="3">
    <source>
        <dbReference type="EnsemblMetazoa" id="CapteP211029"/>
    </source>
</evidence>
<feature type="region of interest" description="Disordered" evidence="1">
    <location>
        <begin position="217"/>
        <end position="248"/>
    </location>
</feature>
<reference evidence="3" key="3">
    <citation type="submission" date="2015-06" db="UniProtKB">
        <authorList>
            <consortium name="EnsemblMetazoa"/>
        </authorList>
    </citation>
    <scope>IDENTIFICATION</scope>
</reference>
<gene>
    <name evidence="2" type="ORF">CAPTEDRAFT_211029</name>
</gene>
<feature type="compositionally biased region" description="Pro residues" evidence="1">
    <location>
        <begin position="357"/>
        <end position="376"/>
    </location>
</feature>
<evidence type="ECO:0000313" key="4">
    <source>
        <dbReference type="Proteomes" id="UP000014760"/>
    </source>
</evidence>
<dbReference type="EnsemblMetazoa" id="CapteT211029">
    <property type="protein sequence ID" value="CapteP211029"/>
    <property type="gene ID" value="CapteG211029"/>
</dbReference>
<feature type="region of interest" description="Disordered" evidence="1">
    <location>
        <begin position="398"/>
        <end position="434"/>
    </location>
</feature>
<dbReference type="Proteomes" id="UP000014760">
    <property type="component" value="Unassembled WGS sequence"/>
</dbReference>
<accession>R7VFY4</accession>
<evidence type="ECO:0000313" key="2">
    <source>
        <dbReference type="EMBL" id="ELU14595.1"/>
    </source>
</evidence>
<dbReference type="OrthoDB" id="2538345at2759"/>
<sequence>MASGGDTDCSLATINESGTSLSDFGDCSVLSKKEQKAAKKFSRQLLKNTEKHRKKKDKNKITKEHYSEKTLEFKTWIAEYKKLNPEVLSPKRSREMFKKFVKKWNSKKLPQQYYRGVDVLWASMGSPSSLAGWTLPTNVTITPSTPNEECLVHQYSRTPVVDAGFSTFGRRKGKKLAEKLKAMETDGMEPSGPIYAEPFSPEQRTLKSDESFCPGYQEPDLDHGIPVEEDPGYASIRRPLSDRSSSTNVSTATIHRACTRASRCPSVCDESSLEDLNQSTLSLASRCASIPCIPQSDQPIYAEVSTDKKRKLNKKDLYVSNIERTSYVMFERRSTDQVERKAPPPKPIRISSVKKPMAPPPPPFFSLSSPPLPSPPPPITEQYSDEYVYEIPCNVDKKKMKKAKKSTEDLHGKKKPKPPPLPVKLKRPAPPVPAKPVNIYQNIVNQVMSAETPVKGGSTDAGPVLLKTPAGTFLVTKLNGPLTEMSDKC</sequence>
<dbReference type="EMBL" id="KB294417">
    <property type="protein sequence ID" value="ELU14595.1"/>
    <property type="molecule type" value="Genomic_DNA"/>
</dbReference>
<dbReference type="EMBL" id="AMQN01000696">
    <property type="status" value="NOT_ANNOTATED_CDS"/>
    <property type="molecule type" value="Genomic_DNA"/>
</dbReference>
<feature type="compositionally biased region" description="Pro residues" evidence="1">
    <location>
        <begin position="418"/>
        <end position="434"/>
    </location>
</feature>
<dbReference type="STRING" id="283909.R7VFY4"/>
<dbReference type="PANTHER" id="PTHR34117:SF1">
    <property type="entry name" value="STYLE CELL-CYCLE INHIBITOR 1"/>
    <property type="match status" value="1"/>
</dbReference>